<proteinExistence type="predicted"/>
<feature type="signal peptide" evidence="1">
    <location>
        <begin position="1"/>
        <end position="27"/>
    </location>
</feature>
<evidence type="ECO:0000313" key="4">
    <source>
        <dbReference type="Proteomes" id="UP000034164"/>
    </source>
</evidence>
<evidence type="ECO:0000256" key="1">
    <source>
        <dbReference type="SAM" id="SignalP"/>
    </source>
</evidence>
<dbReference type="AlphaFoldDB" id="A0A0G2HRI6"/>
<reference evidence="4" key="1">
    <citation type="journal article" date="2015" name="PLoS Genet.">
        <title>The dynamic genome and transcriptome of the human fungal pathogen Blastomyces and close relative Emmonsia.</title>
        <authorList>
            <person name="Munoz J.F."/>
            <person name="Gauthier G.M."/>
            <person name="Desjardins C.A."/>
            <person name="Gallo J.E."/>
            <person name="Holder J."/>
            <person name="Sullivan T.D."/>
            <person name="Marty A.J."/>
            <person name="Carmen J.C."/>
            <person name="Chen Z."/>
            <person name="Ding L."/>
            <person name="Gujja S."/>
            <person name="Magrini V."/>
            <person name="Misas E."/>
            <person name="Mitreva M."/>
            <person name="Priest M."/>
            <person name="Saif S."/>
            <person name="Whiston E.A."/>
            <person name="Young S."/>
            <person name="Zeng Q."/>
            <person name="Goldman W.E."/>
            <person name="Mardis E.R."/>
            <person name="Taylor J.W."/>
            <person name="McEwen J.G."/>
            <person name="Clay O.K."/>
            <person name="Klein B.S."/>
            <person name="Cuomo C.A."/>
        </authorList>
    </citation>
    <scope>NUCLEOTIDE SEQUENCE [LARGE SCALE GENOMIC DNA]</scope>
    <source>
        <strain evidence="4">UAMH 3008</strain>
    </source>
</reference>
<accession>A0A0G2HRI6</accession>
<dbReference type="OrthoDB" id="1193027at2759"/>
<gene>
    <name evidence="3" type="ORF">EMCG_04599</name>
</gene>
<evidence type="ECO:0000313" key="3">
    <source>
        <dbReference type="EMBL" id="KKZ60732.1"/>
    </source>
</evidence>
<evidence type="ECO:0000259" key="2">
    <source>
        <dbReference type="Pfam" id="PF01464"/>
    </source>
</evidence>
<dbReference type="Gene3D" id="1.10.530.10">
    <property type="match status" value="1"/>
</dbReference>
<dbReference type="SUPFAM" id="SSF53955">
    <property type="entry name" value="Lysozyme-like"/>
    <property type="match status" value="1"/>
</dbReference>
<feature type="chain" id="PRO_5002545403" description="Transglycosylase SLT domain-containing protein" evidence="1">
    <location>
        <begin position="28"/>
        <end position="237"/>
    </location>
</feature>
<dbReference type="InterPro" id="IPR023346">
    <property type="entry name" value="Lysozyme-like_dom_sf"/>
</dbReference>
<protein>
    <recommendedName>
        <fullName evidence="2">Transglycosylase SLT domain-containing protein</fullName>
    </recommendedName>
</protein>
<dbReference type="EMBL" id="LCZI01001478">
    <property type="protein sequence ID" value="KKZ60732.1"/>
    <property type="molecule type" value="Genomic_DNA"/>
</dbReference>
<dbReference type="Proteomes" id="UP000034164">
    <property type="component" value="Unassembled WGS sequence"/>
</dbReference>
<comment type="caution">
    <text evidence="3">The sequence shown here is derived from an EMBL/GenBank/DDBJ whole genome shotgun (WGS) entry which is preliminary data.</text>
</comment>
<keyword evidence="1" id="KW-0732">Signal</keyword>
<name>A0A0G2HRI6_9EURO</name>
<organism evidence="3 4">
    <name type="scientific">[Emmonsia] crescens</name>
    <dbReference type="NCBI Taxonomy" id="73230"/>
    <lineage>
        <taxon>Eukaryota</taxon>
        <taxon>Fungi</taxon>
        <taxon>Dikarya</taxon>
        <taxon>Ascomycota</taxon>
        <taxon>Pezizomycotina</taxon>
        <taxon>Eurotiomycetes</taxon>
        <taxon>Eurotiomycetidae</taxon>
        <taxon>Onygenales</taxon>
        <taxon>Ajellomycetaceae</taxon>
        <taxon>Emergomyces</taxon>
    </lineage>
</organism>
<dbReference type="Pfam" id="PF01464">
    <property type="entry name" value="SLT"/>
    <property type="match status" value="1"/>
</dbReference>
<feature type="domain" description="Transglycosylase SLT" evidence="2">
    <location>
        <begin position="92"/>
        <end position="135"/>
    </location>
</feature>
<dbReference type="InterPro" id="IPR008258">
    <property type="entry name" value="Transglycosylase_SLT_dom_1"/>
</dbReference>
<sequence length="237" mass="25826">MLFKSLFALQFLTINLITASLIKPTECEDKQNPSSDGLTKPPQTSQDEAICYKGNQFPPVEKWLSFDKLWAINSLVMLRFDSQSELDAIWKYIGDAAAAAGIDKKILLTIMMQESNGNVRTVSGDGVTPGLMQALGSASCVDSVFGECPISTIKDMIFAGALGTGQTQGLASCFAMHHWQYGPMLRCYNSGSVIDPLNLDNVKFGTPSYVSDIANRLRGFEPRRDCGFEKGIPSPGH</sequence>
<dbReference type="VEuPathDB" id="FungiDB:EMCG_04599"/>